<name>A0A7S0Z545_9CHLO</name>
<dbReference type="AlphaFoldDB" id="A0A7S0Z545"/>
<evidence type="ECO:0000313" key="1">
    <source>
        <dbReference type="EMBL" id="CAD8810607.1"/>
    </source>
</evidence>
<reference evidence="1" key="1">
    <citation type="submission" date="2021-01" db="EMBL/GenBank/DDBJ databases">
        <authorList>
            <person name="Corre E."/>
            <person name="Pelletier E."/>
            <person name="Niang G."/>
            <person name="Scheremetjew M."/>
            <person name="Finn R."/>
            <person name="Kale V."/>
            <person name="Holt S."/>
            <person name="Cochrane G."/>
            <person name="Meng A."/>
            <person name="Brown T."/>
            <person name="Cohen L."/>
        </authorList>
    </citation>
    <scope>NUCLEOTIDE SEQUENCE</scope>
    <source>
        <strain evidence="1">Clade-D-RCC1621</strain>
    </source>
</reference>
<protein>
    <recommendedName>
        <fullName evidence="2">PI3K/PI4K catalytic domain-containing protein</fullName>
    </recommendedName>
</protein>
<dbReference type="EMBL" id="HBFO01002453">
    <property type="protein sequence ID" value="CAD8810607.1"/>
    <property type="molecule type" value="Transcribed_RNA"/>
</dbReference>
<sequence length="653" mass="70462">MRVVDASTSDARVIQSALSHRKLGPEYAIPSVQQARDEAFWSANVARDVGGGAVFPSVDAPAQLGALGDVGDASVRGVEADADEPVFRDAIGDASGGFVGTFETCDTCALCALGDVPAGVALTAPEKSSESSSSEPTHCTLCYGCNVILDRIEKRVVFNGKSRPVQLGASNTAVFKGQVLRDEADGGGVKDVFVKAWCGLKGEYRHLPHLERWTPETCPDEGKTYQDIVKSKSCPDSGMTPNRYCNQHFLNAIDKIAVEAGLGDITPRTWTLLAKTFTPWDEGQMSSSGAKQELLVQVFDKAPGVSLESLGAGVDDEKIDLINSGDLNRIKDITLFELLTSQRDRHGQNVFFDEFGNATVIDNETAMISSAKAGLNSMFIPGGQKYETYRVGYNKMTCAMNNNCDTVPEKLPTVGILLDYRCYVEGGYIGKDYSPTLTAYLEKLEGLSAQEIQDYYQLSRLQMAEELKERAHDMLHLGFEGAVKKLYASMRPGDIAGTFGTFAYAIVPPCCGPRQCTMSTARETTSCVGEPNCAHTYIKEAQAWIGPNTLASLATFLEIIGVRASDERDAVTQVDAEVAAIPNITNTTDPLAPPSPVNDTMNDTTFTTTATTDQPIVQPSPDAAGHIAVLKEQIERLRAALERVRDVEKKVGT</sequence>
<accession>A0A7S0Z545</accession>
<proteinExistence type="predicted"/>
<evidence type="ECO:0008006" key="2">
    <source>
        <dbReference type="Google" id="ProtNLM"/>
    </source>
</evidence>
<gene>
    <name evidence="1" type="ORF">OMED0930_LOCUS1701</name>
</gene>
<organism evidence="1">
    <name type="scientific">Ostreococcus mediterraneus</name>
    <dbReference type="NCBI Taxonomy" id="1486918"/>
    <lineage>
        <taxon>Eukaryota</taxon>
        <taxon>Viridiplantae</taxon>
        <taxon>Chlorophyta</taxon>
        <taxon>Mamiellophyceae</taxon>
        <taxon>Mamiellales</taxon>
        <taxon>Bathycoccaceae</taxon>
        <taxon>Ostreococcus</taxon>
    </lineage>
</organism>